<dbReference type="RefSeq" id="WP_011132668.1">
    <property type="nucleotide sequence ID" value="NC_005072.1"/>
</dbReference>
<dbReference type="eggNOG" id="ENOG5032GK9">
    <property type="taxonomic scope" value="Bacteria"/>
</dbReference>
<dbReference type="HOGENOM" id="CLU_171079_0_0_3"/>
<dbReference type="KEGG" id="pmm:PMM1035"/>
<reference evidence="2 3" key="1">
    <citation type="journal article" date="2003" name="Nature">
        <title>Genome divergence in two Prochlorococcus ecotypes reflects oceanic niche differentiation.</title>
        <authorList>
            <person name="Rocap G."/>
            <person name="Larimer F.W."/>
            <person name="Lamerdin J.E."/>
            <person name="Malfatti S."/>
            <person name="Chain P."/>
            <person name="Ahlgren N.A."/>
            <person name="Arellano A."/>
            <person name="Coleman M."/>
            <person name="Hauser L."/>
            <person name="Hess W.R."/>
            <person name="Johnson Z.I."/>
            <person name="Land M.L."/>
            <person name="Lindell D."/>
            <person name="Post A.F."/>
            <person name="Regala W."/>
            <person name="Shah M."/>
            <person name="Shaw S.L."/>
            <person name="Steglich C."/>
            <person name="Sullivan M.B."/>
            <person name="Ting C.S."/>
            <person name="Tolonen A."/>
            <person name="Webb E.A."/>
            <person name="Zinser E.R."/>
            <person name="Chisholm S.W."/>
        </authorList>
    </citation>
    <scope>NUCLEOTIDE SEQUENCE [LARGE SCALE GENOMIC DNA]</scope>
    <source>
        <strain evidence="3">CCMP1986 / NIES-2087 / MED4</strain>
    </source>
</reference>
<dbReference type="EMBL" id="BX548174">
    <property type="protein sequence ID" value="CAE19494.1"/>
    <property type="molecule type" value="Genomic_DNA"/>
</dbReference>
<dbReference type="OrthoDB" id="541094at2"/>
<evidence type="ECO:0000313" key="3">
    <source>
        <dbReference type="Proteomes" id="UP000001026"/>
    </source>
</evidence>
<dbReference type="GO" id="GO:0016853">
    <property type="term" value="F:isomerase activity"/>
    <property type="evidence" value="ECO:0007669"/>
    <property type="project" value="UniProtKB-KW"/>
</dbReference>
<dbReference type="AlphaFoldDB" id="Q7V151"/>
<proteinExistence type="predicted"/>
<name>Q7V151_PROMP</name>
<feature type="transmembrane region" description="Helical" evidence="1">
    <location>
        <begin position="44"/>
        <end position="65"/>
    </location>
</feature>
<keyword evidence="1" id="KW-0472">Membrane</keyword>
<protein>
    <submittedName>
        <fullName evidence="2">Possible DNA gyrase/topoisomerase IV, subunit</fullName>
    </submittedName>
</protein>
<accession>Q7V151</accession>
<evidence type="ECO:0000256" key="1">
    <source>
        <dbReference type="SAM" id="Phobius"/>
    </source>
</evidence>
<keyword evidence="1" id="KW-1133">Transmembrane helix</keyword>
<gene>
    <name evidence="2" type="ordered locus">PMM1035</name>
</gene>
<evidence type="ECO:0000313" key="2">
    <source>
        <dbReference type="EMBL" id="CAE19494.1"/>
    </source>
</evidence>
<sequence length="108" mass="12319">MNNYYCPYCNPKYQFQKKSTSGELICGLCGDPLVKKPLIKINQIIAIIASLSLVLPLIYTFIILIKNQINPPSRNYNAITNFIEKNSKTRFYQPLQSDLIKQESSSSI</sequence>
<dbReference type="Proteomes" id="UP000001026">
    <property type="component" value="Chromosome"/>
</dbReference>
<organism evidence="2 3">
    <name type="scientific">Prochlorococcus marinus subsp. pastoris (strain CCMP1986 / NIES-2087 / MED4)</name>
    <dbReference type="NCBI Taxonomy" id="59919"/>
    <lineage>
        <taxon>Bacteria</taxon>
        <taxon>Bacillati</taxon>
        <taxon>Cyanobacteriota</taxon>
        <taxon>Cyanophyceae</taxon>
        <taxon>Synechococcales</taxon>
        <taxon>Prochlorococcaceae</taxon>
        <taxon>Prochlorococcus</taxon>
    </lineage>
</organism>
<keyword evidence="1" id="KW-0812">Transmembrane</keyword>
<keyword evidence="2" id="KW-0413">Isomerase</keyword>